<protein>
    <submittedName>
        <fullName evidence="5">Cyclic nucleotide-binding/CBS domain-containing protein</fullName>
    </submittedName>
</protein>
<evidence type="ECO:0000256" key="1">
    <source>
        <dbReference type="ARBA" id="ARBA00023122"/>
    </source>
</evidence>
<accession>A0A7Y5ANE7</accession>
<keyword evidence="1 2" id="KW-0129">CBS domain</keyword>
<organism evidence="5 6">
    <name type="scientific">Rheinheimera lutimaris</name>
    <dbReference type="NCBI Taxonomy" id="2740584"/>
    <lineage>
        <taxon>Bacteria</taxon>
        <taxon>Pseudomonadati</taxon>
        <taxon>Pseudomonadota</taxon>
        <taxon>Gammaproteobacteria</taxon>
        <taxon>Chromatiales</taxon>
        <taxon>Chromatiaceae</taxon>
        <taxon>Rheinheimera</taxon>
    </lineage>
</organism>
<dbReference type="InterPro" id="IPR014710">
    <property type="entry name" value="RmlC-like_jellyroll"/>
</dbReference>
<dbReference type="Pfam" id="PF00027">
    <property type="entry name" value="cNMP_binding"/>
    <property type="match status" value="1"/>
</dbReference>
<dbReference type="PANTHER" id="PTHR43080:SF2">
    <property type="entry name" value="CBS DOMAIN-CONTAINING PROTEIN"/>
    <property type="match status" value="1"/>
</dbReference>
<dbReference type="PROSITE" id="PS50042">
    <property type="entry name" value="CNMP_BINDING_3"/>
    <property type="match status" value="1"/>
</dbReference>
<evidence type="ECO:0000259" key="4">
    <source>
        <dbReference type="PROSITE" id="PS51371"/>
    </source>
</evidence>
<dbReference type="Proteomes" id="UP000523161">
    <property type="component" value="Unassembled WGS sequence"/>
</dbReference>
<reference evidence="5 6" key="1">
    <citation type="submission" date="2020-06" db="EMBL/GenBank/DDBJ databases">
        <title>Rheinheimera sp. nov., a marine bacterium isolated from coastal.</title>
        <authorList>
            <person name="Yu Q."/>
            <person name="Qi Y."/>
            <person name="Pu J."/>
        </authorList>
    </citation>
    <scope>NUCLEOTIDE SEQUENCE [LARGE SCALE GENOMIC DNA]</scope>
    <source>
        <strain evidence="5 6">YQF-2</strain>
    </source>
</reference>
<dbReference type="CDD" id="cd04587">
    <property type="entry name" value="CBS_pair_CAP-ED_NT_Pol-beta-like_DUF294_assoc"/>
    <property type="match status" value="1"/>
</dbReference>
<dbReference type="InterPro" id="IPR018490">
    <property type="entry name" value="cNMP-bd_dom_sf"/>
</dbReference>
<proteinExistence type="predicted"/>
<dbReference type="SUPFAM" id="SSF54631">
    <property type="entry name" value="CBS-domain pair"/>
    <property type="match status" value="1"/>
</dbReference>
<comment type="caution">
    <text evidence="5">The sequence shown here is derived from an EMBL/GenBank/DDBJ whole genome shotgun (WGS) entry which is preliminary data.</text>
</comment>
<dbReference type="Pfam" id="PF10335">
    <property type="entry name" value="DUF294_C"/>
    <property type="match status" value="1"/>
</dbReference>
<dbReference type="PROSITE" id="PS51371">
    <property type="entry name" value="CBS"/>
    <property type="match status" value="2"/>
</dbReference>
<dbReference type="InterPro" id="IPR000595">
    <property type="entry name" value="cNMP-bd_dom"/>
</dbReference>
<dbReference type="InterPro" id="IPR018821">
    <property type="entry name" value="DUF294_put_nucleoTrafse_sb-bd"/>
</dbReference>
<evidence type="ECO:0000313" key="6">
    <source>
        <dbReference type="Proteomes" id="UP000523161"/>
    </source>
</evidence>
<evidence type="ECO:0000259" key="3">
    <source>
        <dbReference type="PROSITE" id="PS50042"/>
    </source>
</evidence>
<dbReference type="SMART" id="SM00100">
    <property type="entry name" value="cNMP"/>
    <property type="match status" value="1"/>
</dbReference>
<sequence>MEIEQIEILQFLQRHSPFQELPPEQQLQLAQSINVGYFQAGSEILRFNEPLQALHLIRSGAVETFRRNGDLYNRLSEGGIFGEQGLLRGGKVRFPASALEDTLIYFIPDQVFQQLFDSNEFFADYVEVGDTERRKSTKAAKQAEADLLSAKISTLLQREPVCLASSANVWQAAQTMTEHSVSCLLILHDSSAEQTTEQDAEPGAKPGTLAGIITDRDIRSRLVAPGLKSETSVRDIMTTKLVTIDQQQYLFEAMMLMLRHNVHHLPVLKQARPVGVLALSDIIRYESQNSLYVVSSIFRQQSVAELSALGKDVKACFVRMVNEDANSHMIGSAMAAIGRSFKQRLLELAEQQLGPPPVPYCFLALGSMARDEQLIVTDQDNALILHNSFDPAQHDAYFQQLAAFVCDGLAACGYSYCSGNIMATNPQWRQPLRVWQQYFTDWIAKPDAERLLHANIFFDLDAVWGESRWADELNQLIAGTAKARPQFLACMTRNALQRTPPLGFFKDFVMENDGRQNNSLNIKRRGTAPMADLIRVHALAIGSVATNSFERLRDIIAAKVLPNGRGEDLRDAFEVIAMTRIRQQALALQAGETPDNNVVPERLSEFERKHLKEAFSVLSNAQKFLKFHLRA</sequence>
<dbReference type="GO" id="GO:0008773">
    <property type="term" value="F:[protein-PII] uridylyltransferase activity"/>
    <property type="evidence" value="ECO:0007669"/>
    <property type="project" value="InterPro"/>
</dbReference>
<dbReference type="CDD" id="cd05401">
    <property type="entry name" value="NT_GlnE_GlnD_like"/>
    <property type="match status" value="1"/>
</dbReference>
<evidence type="ECO:0000256" key="2">
    <source>
        <dbReference type="PROSITE-ProRule" id="PRU00703"/>
    </source>
</evidence>
<gene>
    <name evidence="5" type="ORF">HRH59_03280</name>
</gene>
<dbReference type="CDD" id="cd00038">
    <property type="entry name" value="CAP_ED"/>
    <property type="match status" value="1"/>
</dbReference>
<dbReference type="Gene3D" id="2.60.120.10">
    <property type="entry name" value="Jelly Rolls"/>
    <property type="match status" value="1"/>
</dbReference>
<feature type="domain" description="CBS" evidence="4">
    <location>
        <begin position="237"/>
        <end position="293"/>
    </location>
</feature>
<name>A0A7Y5ANE7_9GAMM</name>
<dbReference type="InterPro" id="IPR005105">
    <property type="entry name" value="GlnD_Uridyltrans_N"/>
</dbReference>
<feature type="domain" description="Cyclic nucleotide-binding" evidence="3">
    <location>
        <begin position="17"/>
        <end position="116"/>
    </location>
</feature>
<dbReference type="Pfam" id="PF03445">
    <property type="entry name" value="DUF294"/>
    <property type="match status" value="1"/>
</dbReference>
<dbReference type="AlphaFoldDB" id="A0A7Y5ANE7"/>
<keyword evidence="6" id="KW-1185">Reference proteome</keyword>
<dbReference type="SMART" id="SM00116">
    <property type="entry name" value="CBS"/>
    <property type="match status" value="2"/>
</dbReference>
<dbReference type="EMBL" id="JABSOD010000003">
    <property type="protein sequence ID" value="NRQ41590.1"/>
    <property type="molecule type" value="Genomic_DNA"/>
</dbReference>
<dbReference type="InterPro" id="IPR046342">
    <property type="entry name" value="CBS_dom_sf"/>
</dbReference>
<dbReference type="SUPFAM" id="SSF51206">
    <property type="entry name" value="cAMP-binding domain-like"/>
    <property type="match status" value="1"/>
</dbReference>
<dbReference type="Pfam" id="PF00571">
    <property type="entry name" value="CBS"/>
    <property type="match status" value="1"/>
</dbReference>
<dbReference type="InterPro" id="IPR051257">
    <property type="entry name" value="Diverse_CBS-Domain"/>
</dbReference>
<dbReference type="PANTHER" id="PTHR43080">
    <property type="entry name" value="CBS DOMAIN-CONTAINING PROTEIN CBSX3, MITOCHONDRIAL"/>
    <property type="match status" value="1"/>
</dbReference>
<dbReference type="InterPro" id="IPR000644">
    <property type="entry name" value="CBS_dom"/>
</dbReference>
<dbReference type="RefSeq" id="WP_173499844.1">
    <property type="nucleotide sequence ID" value="NZ_JABSOD010000003.1"/>
</dbReference>
<feature type="domain" description="CBS" evidence="4">
    <location>
        <begin position="156"/>
        <end position="229"/>
    </location>
</feature>
<dbReference type="Gene3D" id="3.10.580.10">
    <property type="entry name" value="CBS-domain"/>
    <property type="match status" value="1"/>
</dbReference>
<evidence type="ECO:0000313" key="5">
    <source>
        <dbReference type="EMBL" id="NRQ41590.1"/>
    </source>
</evidence>